<dbReference type="Pfam" id="PF01381">
    <property type="entry name" value="HTH_3"/>
    <property type="match status" value="1"/>
</dbReference>
<dbReference type="STRING" id="240303.SAMN05421677_12318"/>
<evidence type="ECO:0000313" key="3">
    <source>
        <dbReference type="EMBL" id="SDP58319.1"/>
    </source>
</evidence>
<keyword evidence="1" id="KW-0802">TPR repeat</keyword>
<dbReference type="Proteomes" id="UP000198860">
    <property type="component" value="Unassembled WGS sequence"/>
</dbReference>
<keyword evidence="4" id="KW-1185">Reference proteome</keyword>
<name>A0A1H0TWH8_HALAD</name>
<dbReference type="SMART" id="SM00028">
    <property type="entry name" value="TPR"/>
    <property type="match status" value="4"/>
</dbReference>
<feature type="repeat" description="TPR" evidence="1">
    <location>
        <begin position="264"/>
        <end position="297"/>
    </location>
</feature>
<dbReference type="InterPro" id="IPR011990">
    <property type="entry name" value="TPR-like_helical_dom_sf"/>
</dbReference>
<dbReference type="Gene3D" id="1.25.40.10">
    <property type="entry name" value="Tetratricopeptide repeat domain"/>
    <property type="match status" value="1"/>
</dbReference>
<dbReference type="InterPro" id="IPR010982">
    <property type="entry name" value="Lambda_DNA-bd_dom_sf"/>
</dbReference>
<protein>
    <submittedName>
        <fullName evidence="3">Helix-turn-helix</fullName>
    </submittedName>
</protein>
<dbReference type="SUPFAM" id="SSF48452">
    <property type="entry name" value="TPR-like"/>
    <property type="match status" value="1"/>
</dbReference>
<sequence length="420" mass="50201">MKGSLIKQHRKFKNLTLEELASGICSVSYLSKIEHDIINASDEIYRLLGERLNIKLTDINEEFDEKIHNALLEWNQAAQMRDFPLMDELYEDCKASLEDNQNIELVNLYQIIEVRHIMTKERKPIDEKKLKEIRTTYEDATNEYKFFFHKIVGVHHLFLGELPQALQHFNDTEKLMKKLPFDEGEVYLHLALTYSKSRAYVESNHYAFRALDLYKSTLHYSRMVDSYIIIAINYNSLGALQIAEDYLLKVLKIAKYHLPIHETRRIYHNLGSNYINQEKYEQAYYYLQKAYDIETKETPFKAGTIYLLALASFHNGEKQLCEEYIQQGENIAVENNYLKYKHKFYILKYMLNGKTLNEEFIKKLEDTIIPDFRRLNEYKDYKEFTEMLGNLFYEKRMYKKAAMYYKESNNYRDTQKKDLL</sequence>
<evidence type="ECO:0000256" key="1">
    <source>
        <dbReference type="PROSITE-ProRule" id="PRU00339"/>
    </source>
</evidence>
<dbReference type="PROSITE" id="PS50005">
    <property type="entry name" value="TPR"/>
    <property type="match status" value="1"/>
</dbReference>
<dbReference type="CDD" id="cd00093">
    <property type="entry name" value="HTH_XRE"/>
    <property type="match status" value="1"/>
</dbReference>
<dbReference type="InterPro" id="IPR019734">
    <property type="entry name" value="TPR_rpt"/>
</dbReference>
<dbReference type="InterPro" id="IPR001387">
    <property type="entry name" value="Cro/C1-type_HTH"/>
</dbReference>
<dbReference type="EMBL" id="FNIZ01000023">
    <property type="protein sequence ID" value="SDP58319.1"/>
    <property type="molecule type" value="Genomic_DNA"/>
</dbReference>
<feature type="domain" description="HTH cro/C1-type" evidence="2">
    <location>
        <begin position="6"/>
        <end position="59"/>
    </location>
</feature>
<gene>
    <name evidence="3" type="ORF">SAMN05421677_12318</name>
</gene>
<dbReference type="PROSITE" id="PS50943">
    <property type="entry name" value="HTH_CROC1"/>
    <property type="match status" value="1"/>
</dbReference>
<dbReference type="RefSeq" id="WP_089654366.1">
    <property type="nucleotide sequence ID" value="NZ_FNIZ01000023.1"/>
</dbReference>
<dbReference type="AlphaFoldDB" id="A0A1H0TWH8"/>
<dbReference type="Gene3D" id="1.10.260.40">
    <property type="entry name" value="lambda repressor-like DNA-binding domains"/>
    <property type="match status" value="1"/>
</dbReference>
<dbReference type="SUPFAM" id="SSF47413">
    <property type="entry name" value="lambda repressor-like DNA-binding domains"/>
    <property type="match status" value="1"/>
</dbReference>
<proteinExistence type="predicted"/>
<dbReference type="GO" id="GO:0003677">
    <property type="term" value="F:DNA binding"/>
    <property type="evidence" value="ECO:0007669"/>
    <property type="project" value="InterPro"/>
</dbReference>
<dbReference type="SMART" id="SM00530">
    <property type="entry name" value="HTH_XRE"/>
    <property type="match status" value="1"/>
</dbReference>
<dbReference type="OrthoDB" id="252257at2"/>
<accession>A0A1H0TWH8</accession>
<reference evidence="4" key="1">
    <citation type="submission" date="2016-10" db="EMBL/GenBank/DDBJ databases">
        <authorList>
            <person name="Varghese N."/>
            <person name="Submissions S."/>
        </authorList>
    </citation>
    <scope>NUCLEOTIDE SEQUENCE [LARGE SCALE GENOMIC DNA]</scope>
    <source>
        <strain evidence="4">CGMCC 1.3703</strain>
    </source>
</reference>
<evidence type="ECO:0000313" key="4">
    <source>
        <dbReference type="Proteomes" id="UP000198860"/>
    </source>
</evidence>
<organism evidence="3 4">
    <name type="scientific">Halobacillus aidingensis</name>
    <dbReference type="NCBI Taxonomy" id="240303"/>
    <lineage>
        <taxon>Bacteria</taxon>
        <taxon>Bacillati</taxon>
        <taxon>Bacillota</taxon>
        <taxon>Bacilli</taxon>
        <taxon>Bacillales</taxon>
        <taxon>Bacillaceae</taxon>
        <taxon>Halobacillus</taxon>
    </lineage>
</organism>
<evidence type="ECO:0000259" key="2">
    <source>
        <dbReference type="PROSITE" id="PS50943"/>
    </source>
</evidence>